<evidence type="ECO:0000313" key="1">
    <source>
        <dbReference type="EMBL" id="NRV07625.1"/>
    </source>
</evidence>
<dbReference type="EMBL" id="JABSXK010000001">
    <property type="protein sequence ID" value="NRV07625.1"/>
    <property type="molecule type" value="Genomic_DNA"/>
</dbReference>
<dbReference type="Proteomes" id="UP000821656">
    <property type="component" value="Unassembled WGS sequence"/>
</dbReference>
<proteinExistence type="predicted"/>
<protein>
    <submittedName>
        <fullName evidence="1">Uncharacterized protein</fullName>
    </submittedName>
</protein>
<dbReference type="RefSeq" id="WP_236887925.1">
    <property type="nucleotide sequence ID" value="NZ_CP016090.1"/>
</dbReference>
<reference evidence="1" key="1">
    <citation type="submission" date="2020-05" db="EMBL/GenBank/DDBJ databases">
        <title>Genomic insights into acetone-butanol-ethanol (ABE) fermentation by sequencing solventogenic clostridia strains.</title>
        <authorList>
            <person name="Brown S."/>
        </authorList>
    </citation>
    <scope>NUCLEOTIDE SEQUENCE</scope>
    <source>
        <strain evidence="1">DJ126</strain>
    </source>
</reference>
<sequence length="126" mass="14299">MNKSKIIANQLIESMNTQFQKNIIDDGFTIGKVSSVNPLTINIGDLPLYENDLYINKHLLPWRETCTGLTTEAGSPLHTHGLVYIDHPSKIEENDYVVLYGIEWNSIGKSYQKYCVLNVLKEGELE</sequence>
<dbReference type="Pfam" id="PF10844">
    <property type="entry name" value="DUF2577"/>
    <property type="match status" value="1"/>
</dbReference>
<gene>
    <name evidence="1" type="ORF">DFH45_000588</name>
</gene>
<dbReference type="InterPro" id="IPR022555">
    <property type="entry name" value="DUF2577"/>
</dbReference>
<dbReference type="AlphaFoldDB" id="A0A9Q5D469"/>
<accession>A0A9Q5D469</accession>
<evidence type="ECO:0000313" key="2">
    <source>
        <dbReference type="Proteomes" id="UP000821656"/>
    </source>
</evidence>
<organism evidence="1 2">
    <name type="scientific">Clostridium beijerinckii</name>
    <name type="common">Clostridium MP</name>
    <dbReference type="NCBI Taxonomy" id="1520"/>
    <lineage>
        <taxon>Bacteria</taxon>
        <taxon>Bacillati</taxon>
        <taxon>Bacillota</taxon>
        <taxon>Clostridia</taxon>
        <taxon>Eubacteriales</taxon>
        <taxon>Clostridiaceae</taxon>
        <taxon>Clostridium</taxon>
    </lineage>
</organism>
<comment type="caution">
    <text evidence="1">The sequence shown here is derived from an EMBL/GenBank/DDBJ whole genome shotgun (WGS) entry which is preliminary data.</text>
</comment>
<name>A0A9Q5D469_CLOBE</name>